<dbReference type="PROSITE" id="PS50006">
    <property type="entry name" value="FHA_DOMAIN"/>
    <property type="match status" value="1"/>
</dbReference>
<dbReference type="SUPFAM" id="SSF49879">
    <property type="entry name" value="SMAD/FHA domain"/>
    <property type="match status" value="1"/>
</dbReference>
<feature type="domain" description="FHA" evidence="2">
    <location>
        <begin position="99"/>
        <end position="145"/>
    </location>
</feature>
<keyword evidence="1" id="KW-0472">Membrane</keyword>
<dbReference type="EMBL" id="SWOV01000040">
    <property type="protein sequence ID" value="NFF88827.1"/>
    <property type="molecule type" value="Genomic_DNA"/>
</dbReference>
<comment type="caution">
    <text evidence="3">The sequence shown here is derived from an EMBL/GenBank/DDBJ whole genome shotgun (WGS) entry which is preliminary data.</text>
</comment>
<feature type="transmembrane region" description="Helical" evidence="1">
    <location>
        <begin position="42"/>
        <end position="60"/>
    </location>
</feature>
<dbReference type="Pfam" id="PF00498">
    <property type="entry name" value="FHA"/>
    <property type="match status" value="1"/>
</dbReference>
<dbReference type="AlphaFoldDB" id="A0A0C2N9I2"/>
<evidence type="ECO:0000313" key="5">
    <source>
        <dbReference type="Proteomes" id="UP000473681"/>
    </source>
</evidence>
<evidence type="ECO:0000313" key="4">
    <source>
        <dbReference type="EMBL" id="NFN36617.1"/>
    </source>
</evidence>
<dbReference type="InterPro" id="IPR000253">
    <property type="entry name" value="FHA_dom"/>
</dbReference>
<gene>
    <name evidence="3" type="ORF">FC774_13275</name>
    <name evidence="4" type="ORF">FDB51_16205</name>
</gene>
<name>A0A0C2N9I2_CLOBO</name>
<sequence length="185" mass="21300">MKNNKNNKLIFSIQLINVFIGITITLIFGITYMTIESRELKGILLGLLIVFGIIIFITLYRKIHDESYIEESNSINTIELVNEENEIIKQWEIKDKISFLIGKNNKKNHVFVDLDKSIYSTLVEENHAVLNYAAGTWYIEDLSLDSGVCIQKIDDGKKYRIVKNTPCSLKKGDIIFISKVKLLLR</sequence>
<accession>A0A0C2N9I2</accession>
<protein>
    <submittedName>
        <fullName evidence="3">FHA domain-containing protein</fullName>
    </submittedName>
</protein>
<evidence type="ECO:0000259" key="2">
    <source>
        <dbReference type="PROSITE" id="PS50006"/>
    </source>
</evidence>
<keyword evidence="1" id="KW-0812">Transmembrane</keyword>
<dbReference type="InterPro" id="IPR008984">
    <property type="entry name" value="SMAD_FHA_dom_sf"/>
</dbReference>
<dbReference type="CDD" id="cd00060">
    <property type="entry name" value="FHA"/>
    <property type="match status" value="1"/>
</dbReference>
<dbReference type="RefSeq" id="WP_012422769.1">
    <property type="nucleotide sequence ID" value="NZ_JACBBU010000005.1"/>
</dbReference>
<feature type="transmembrane region" description="Helical" evidence="1">
    <location>
        <begin position="9"/>
        <end position="30"/>
    </location>
</feature>
<evidence type="ECO:0000256" key="1">
    <source>
        <dbReference type="SAM" id="Phobius"/>
    </source>
</evidence>
<evidence type="ECO:0000313" key="3">
    <source>
        <dbReference type="EMBL" id="NFF88827.1"/>
    </source>
</evidence>
<dbReference type="EMBL" id="SWVK01000027">
    <property type="protein sequence ID" value="NFN36617.1"/>
    <property type="molecule type" value="Genomic_DNA"/>
</dbReference>
<proteinExistence type="predicted"/>
<reference evidence="5 6" key="1">
    <citation type="submission" date="2019-04" db="EMBL/GenBank/DDBJ databases">
        <title>Genome sequencing of Clostridium botulinum Groups I-IV and Clostridium butyricum.</title>
        <authorList>
            <person name="Brunt J."/>
            <person name="Van Vliet A.H.M."/>
            <person name="Stringer S.C."/>
            <person name="Carter A.T."/>
            <person name="Peck M.W."/>
        </authorList>
    </citation>
    <scope>NUCLEOTIDE SEQUENCE [LARGE SCALE GENOMIC DNA]</scope>
    <source>
        <strain evidence="3 6">1605</strain>
        <strain evidence="4 5">CB-K-33E</strain>
    </source>
</reference>
<dbReference type="Proteomes" id="UP000476820">
    <property type="component" value="Unassembled WGS sequence"/>
</dbReference>
<organism evidence="3 6">
    <name type="scientific">Clostridium botulinum</name>
    <dbReference type="NCBI Taxonomy" id="1491"/>
    <lineage>
        <taxon>Bacteria</taxon>
        <taxon>Bacillati</taxon>
        <taxon>Bacillota</taxon>
        <taxon>Clostridia</taxon>
        <taxon>Eubacteriales</taxon>
        <taxon>Clostridiaceae</taxon>
        <taxon>Clostridium</taxon>
    </lineage>
</organism>
<dbReference type="Proteomes" id="UP000473681">
    <property type="component" value="Unassembled WGS sequence"/>
</dbReference>
<dbReference type="Gene3D" id="2.60.200.20">
    <property type="match status" value="1"/>
</dbReference>
<evidence type="ECO:0000313" key="6">
    <source>
        <dbReference type="Proteomes" id="UP000476820"/>
    </source>
</evidence>
<keyword evidence="1" id="KW-1133">Transmembrane helix</keyword>
<dbReference type="OrthoDB" id="2473431at2"/>